<accession>A0A9X2XU22</accession>
<dbReference type="SUPFAM" id="SSF50494">
    <property type="entry name" value="Trypsin-like serine proteases"/>
    <property type="match status" value="1"/>
</dbReference>
<dbReference type="EMBL" id="JAOTIF010000002">
    <property type="protein sequence ID" value="MCU7548560.1"/>
    <property type="molecule type" value="Genomic_DNA"/>
</dbReference>
<keyword evidence="1" id="KW-0378">Hydrolase</keyword>
<dbReference type="Gene3D" id="2.40.10.10">
    <property type="entry name" value="Trypsin-like serine proteases"/>
    <property type="match status" value="1"/>
</dbReference>
<protein>
    <submittedName>
        <fullName evidence="1">Serine protease</fullName>
    </submittedName>
</protein>
<evidence type="ECO:0000313" key="1">
    <source>
        <dbReference type="EMBL" id="MCU7548560.1"/>
    </source>
</evidence>
<dbReference type="RefSeq" id="WP_279296007.1">
    <property type="nucleotide sequence ID" value="NZ_JAOTIF010000002.1"/>
</dbReference>
<keyword evidence="1" id="KW-0645">Protease</keyword>
<sequence>MKTAGVKAPLTEGKSSQNTDDYKLMYTIPTLPGSSGSPVLDEKGRLVSVNFAGISYTQNFNYGIQPGKIRAFLKKCDISI</sequence>
<name>A0A9X2XU22_9BACT</name>
<gene>
    <name evidence="1" type="ORF">OCK74_05500</name>
</gene>
<organism evidence="1 2">
    <name type="scientific">Paraflavisolibacter caeni</name>
    <dbReference type="NCBI Taxonomy" id="2982496"/>
    <lineage>
        <taxon>Bacteria</taxon>
        <taxon>Pseudomonadati</taxon>
        <taxon>Bacteroidota</taxon>
        <taxon>Chitinophagia</taxon>
        <taxon>Chitinophagales</taxon>
        <taxon>Chitinophagaceae</taxon>
        <taxon>Paraflavisolibacter</taxon>
    </lineage>
</organism>
<dbReference type="InterPro" id="IPR009003">
    <property type="entry name" value="Peptidase_S1_PA"/>
</dbReference>
<dbReference type="AlphaFoldDB" id="A0A9X2XU22"/>
<evidence type="ECO:0000313" key="2">
    <source>
        <dbReference type="Proteomes" id="UP001155483"/>
    </source>
</evidence>
<dbReference type="GO" id="GO:0008233">
    <property type="term" value="F:peptidase activity"/>
    <property type="evidence" value="ECO:0007669"/>
    <property type="project" value="UniProtKB-KW"/>
</dbReference>
<proteinExistence type="predicted"/>
<dbReference type="Proteomes" id="UP001155483">
    <property type="component" value="Unassembled WGS sequence"/>
</dbReference>
<comment type="caution">
    <text evidence="1">The sequence shown here is derived from an EMBL/GenBank/DDBJ whole genome shotgun (WGS) entry which is preliminary data.</text>
</comment>
<reference evidence="1" key="2">
    <citation type="submission" date="2023-04" db="EMBL/GenBank/DDBJ databases">
        <title>Paracnuella aquatica gen. nov., sp. nov., a member of the family Chitinophagaceae isolated from a hot spring.</title>
        <authorList>
            <person name="Wang C."/>
        </authorList>
    </citation>
    <scope>NUCLEOTIDE SEQUENCE</scope>
    <source>
        <strain evidence="1">LB-8</strain>
    </source>
</reference>
<keyword evidence="2" id="KW-1185">Reference proteome</keyword>
<reference evidence="1" key="1">
    <citation type="submission" date="2022-09" db="EMBL/GenBank/DDBJ databases">
        <authorList>
            <person name="Yuan C."/>
            <person name="Ke Z."/>
        </authorList>
    </citation>
    <scope>NUCLEOTIDE SEQUENCE</scope>
    <source>
        <strain evidence="1">LB-8</strain>
    </source>
</reference>
<dbReference type="GO" id="GO:0006508">
    <property type="term" value="P:proteolysis"/>
    <property type="evidence" value="ECO:0007669"/>
    <property type="project" value="UniProtKB-KW"/>
</dbReference>
<dbReference type="InterPro" id="IPR043504">
    <property type="entry name" value="Peptidase_S1_PA_chymotrypsin"/>
</dbReference>